<organism evidence="6">
    <name type="scientific">Candidatus Heimdallarchaeum endolithica</name>
    <dbReference type="NCBI Taxonomy" id="2876572"/>
    <lineage>
        <taxon>Archaea</taxon>
        <taxon>Promethearchaeati</taxon>
        <taxon>Candidatus Heimdallarchaeota</taxon>
        <taxon>Candidatus Heimdallarchaeia (ex Rinke et al. 2021) (nom. nud.)</taxon>
        <taxon>Candidatus Heimdallarchaeales</taxon>
        <taxon>Candidatus Heimdallarchaeaceae</taxon>
        <taxon>Candidatus Heimdallarchaeum</taxon>
    </lineage>
</organism>
<feature type="transmembrane region" description="Helical" evidence="5">
    <location>
        <begin position="273"/>
        <end position="294"/>
    </location>
</feature>
<evidence type="ECO:0000256" key="2">
    <source>
        <dbReference type="ARBA" id="ARBA00022692"/>
    </source>
</evidence>
<protein>
    <submittedName>
        <fullName evidence="6">Uncharacterized protein</fullName>
    </submittedName>
</protein>
<keyword evidence="2 5" id="KW-0812">Transmembrane</keyword>
<evidence type="ECO:0000256" key="4">
    <source>
        <dbReference type="ARBA" id="ARBA00023136"/>
    </source>
</evidence>
<dbReference type="SUPFAM" id="SSF103481">
    <property type="entry name" value="Multidrug resistance efflux transporter EmrE"/>
    <property type="match status" value="1"/>
</dbReference>
<dbReference type="EMBL" id="CP084167">
    <property type="protein sequence ID" value="UJG43841.1"/>
    <property type="molecule type" value="Genomic_DNA"/>
</dbReference>
<feature type="transmembrane region" description="Helical" evidence="5">
    <location>
        <begin position="143"/>
        <end position="166"/>
    </location>
</feature>
<comment type="subcellular location">
    <subcellularLocation>
        <location evidence="1">Membrane</location>
        <topology evidence="1">Multi-pass membrane protein</topology>
    </subcellularLocation>
</comment>
<keyword evidence="3 5" id="KW-1133">Transmembrane helix</keyword>
<feature type="transmembrane region" description="Helical" evidence="5">
    <location>
        <begin position="78"/>
        <end position="98"/>
    </location>
</feature>
<evidence type="ECO:0000256" key="1">
    <source>
        <dbReference type="ARBA" id="ARBA00004141"/>
    </source>
</evidence>
<feature type="transmembrane region" description="Helical" evidence="5">
    <location>
        <begin position="55"/>
        <end position="72"/>
    </location>
</feature>
<dbReference type="GO" id="GO:0016020">
    <property type="term" value="C:membrane"/>
    <property type="evidence" value="ECO:0007669"/>
    <property type="project" value="UniProtKB-SubCell"/>
</dbReference>
<evidence type="ECO:0000256" key="5">
    <source>
        <dbReference type="SAM" id="Phobius"/>
    </source>
</evidence>
<feature type="transmembrane region" description="Helical" evidence="5">
    <location>
        <begin position="6"/>
        <end position="26"/>
    </location>
</feature>
<sequence length="302" mass="33253">MVSITFILAIIFGLISYAAYNLGFALEKEVVDKINERDKKPFLKYLKRLIKEKRWLAGLFLTFLSVPFYYIALIWVPLVAISPLSGFGLVVLAIYAHVRVKEKISAVELCAIVSAIIGISLSSIITSRYSITITHNEWINSVISLKGLFLGISILILFLLCALVSISSKKDNLKLISLALISGLAAGVQAIIVKGIGSLIYDYGLTNLFLLFVYLVLLIITAVISTLVLQIAFKYGKVSTSMAIYNGLVTILPICFAGILLNEWQPIPLLSKFILAIAICLTVFAIVLLSLSHLKKIIKKKN</sequence>
<dbReference type="PANTHER" id="PTHR12570">
    <property type="match status" value="1"/>
</dbReference>
<dbReference type="Pfam" id="PF05653">
    <property type="entry name" value="Mg_trans_NIPA"/>
    <property type="match status" value="1"/>
</dbReference>
<accession>A0A9Y1FP58</accession>
<dbReference type="InterPro" id="IPR037185">
    <property type="entry name" value="EmrE-like"/>
</dbReference>
<feature type="transmembrane region" description="Helical" evidence="5">
    <location>
        <begin position="110"/>
        <end position="131"/>
    </location>
</feature>
<feature type="transmembrane region" description="Helical" evidence="5">
    <location>
        <begin position="178"/>
        <end position="201"/>
    </location>
</feature>
<name>A0A9Y1FP58_9ARCH</name>
<feature type="transmembrane region" description="Helical" evidence="5">
    <location>
        <begin position="243"/>
        <end position="261"/>
    </location>
</feature>
<evidence type="ECO:0000256" key="3">
    <source>
        <dbReference type="ARBA" id="ARBA00022989"/>
    </source>
</evidence>
<gene>
    <name evidence="6" type="ORF">K9W46_01325</name>
</gene>
<keyword evidence="4 5" id="KW-0472">Membrane</keyword>
<dbReference type="InterPro" id="IPR008521">
    <property type="entry name" value="Mg_trans_NIPA"/>
</dbReference>
<feature type="transmembrane region" description="Helical" evidence="5">
    <location>
        <begin position="207"/>
        <end position="231"/>
    </location>
</feature>
<reference evidence="6" key="1">
    <citation type="journal article" date="2022" name="Nat. Microbiol.">
        <title>Unique mobile elements and scalable gene flow at the prokaryote-eukaryote boundary revealed by circularized Asgard archaea genomes.</title>
        <authorList>
            <person name="Wu F."/>
            <person name="Speth D.R."/>
            <person name="Philosof A."/>
            <person name="Cremiere A."/>
            <person name="Narayanan A."/>
            <person name="Barco R.A."/>
            <person name="Connon S.A."/>
            <person name="Amend J.P."/>
            <person name="Antoshechkin I.A."/>
            <person name="Orphan V.J."/>
        </authorList>
    </citation>
    <scope>NUCLEOTIDE SEQUENCE</scope>
    <source>
        <strain evidence="6">PR6</strain>
    </source>
</reference>
<dbReference type="GO" id="GO:0015095">
    <property type="term" value="F:magnesium ion transmembrane transporter activity"/>
    <property type="evidence" value="ECO:0007669"/>
    <property type="project" value="InterPro"/>
</dbReference>
<evidence type="ECO:0000313" key="6">
    <source>
        <dbReference type="EMBL" id="UJG43841.1"/>
    </source>
</evidence>
<dbReference type="AlphaFoldDB" id="A0A9Y1FP58"/>
<proteinExistence type="predicted"/>
<dbReference type="Proteomes" id="UP001200513">
    <property type="component" value="Chromosome"/>
</dbReference>